<evidence type="ECO:0000313" key="1">
    <source>
        <dbReference type="EMBL" id="KAJ8650885.1"/>
    </source>
</evidence>
<comment type="caution">
    <text evidence="1">The sequence shown here is derived from an EMBL/GenBank/DDBJ whole genome shotgun (WGS) entry which is preliminary data.</text>
</comment>
<organism evidence="1 2">
    <name type="scientific">Persea americana</name>
    <name type="common">Avocado</name>
    <dbReference type="NCBI Taxonomy" id="3435"/>
    <lineage>
        <taxon>Eukaryota</taxon>
        <taxon>Viridiplantae</taxon>
        <taxon>Streptophyta</taxon>
        <taxon>Embryophyta</taxon>
        <taxon>Tracheophyta</taxon>
        <taxon>Spermatophyta</taxon>
        <taxon>Magnoliopsida</taxon>
        <taxon>Magnoliidae</taxon>
        <taxon>Laurales</taxon>
        <taxon>Lauraceae</taxon>
        <taxon>Persea</taxon>
    </lineage>
</organism>
<evidence type="ECO:0000313" key="2">
    <source>
        <dbReference type="Proteomes" id="UP001234297"/>
    </source>
</evidence>
<protein>
    <submittedName>
        <fullName evidence="1">Uncharacterized protein</fullName>
    </submittedName>
</protein>
<sequence>MGSAIATGHCHCSSLSSHISLRKPKKTKGRASTRNPHCYPTMKPFSLLSPSLVDPPSELEPPESSPLSAAVSLF</sequence>
<name>A0ACC2MZJ0_PERAE</name>
<gene>
    <name evidence="1" type="ORF">MRB53_003908</name>
</gene>
<reference evidence="1 2" key="1">
    <citation type="journal article" date="2022" name="Hortic Res">
        <title>A haplotype resolved chromosomal level avocado genome allows analysis of novel avocado genes.</title>
        <authorList>
            <person name="Nath O."/>
            <person name="Fletcher S.J."/>
            <person name="Hayward A."/>
            <person name="Shaw L.M."/>
            <person name="Masouleh A.K."/>
            <person name="Furtado A."/>
            <person name="Henry R.J."/>
            <person name="Mitter N."/>
        </authorList>
    </citation>
    <scope>NUCLEOTIDE SEQUENCE [LARGE SCALE GENOMIC DNA]</scope>
    <source>
        <strain evidence="2">cv. Hass</strain>
    </source>
</reference>
<dbReference type="EMBL" id="CM056809">
    <property type="protein sequence ID" value="KAJ8650885.1"/>
    <property type="molecule type" value="Genomic_DNA"/>
</dbReference>
<proteinExistence type="predicted"/>
<dbReference type="Proteomes" id="UP001234297">
    <property type="component" value="Chromosome 1"/>
</dbReference>
<accession>A0ACC2MZJ0</accession>
<keyword evidence="2" id="KW-1185">Reference proteome</keyword>